<keyword evidence="3" id="KW-1185">Reference proteome</keyword>
<proteinExistence type="predicted"/>
<feature type="compositionally biased region" description="Acidic residues" evidence="1">
    <location>
        <begin position="273"/>
        <end position="282"/>
    </location>
</feature>
<protein>
    <submittedName>
        <fullName evidence="2">Uncharacterized protein</fullName>
    </submittedName>
</protein>
<dbReference type="EMBL" id="QJNS01000061">
    <property type="protein sequence ID" value="RYO90106.1"/>
    <property type="molecule type" value="Genomic_DNA"/>
</dbReference>
<feature type="compositionally biased region" description="Basic and acidic residues" evidence="1">
    <location>
        <begin position="261"/>
        <end position="272"/>
    </location>
</feature>
<reference evidence="2 3" key="1">
    <citation type="submission" date="2018-06" db="EMBL/GenBank/DDBJ databases">
        <title>Complete Genomes of Monosporascus.</title>
        <authorList>
            <person name="Robinson A.J."/>
            <person name="Natvig D.O."/>
        </authorList>
    </citation>
    <scope>NUCLEOTIDE SEQUENCE [LARGE SCALE GENOMIC DNA]</scope>
    <source>
        <strain evidence="2 3">CBS 609.92</strain>
    </source>
</reference>
<feature type="region of interest" description="Disordered" evidence="1">
    <location>
        <begin position="397"/>
        <end position="418"/>
    </location>
</feature>
<comment type="caution">
    <text evidence="2">The sequence shown here is derived from an EMBL/GenBank/DDBJ whole genome shotgun (WGS) entry which is preliminary data.</text>
</comment>
<organism evidence="2 3">
    <name type="scientific">Monosporascus cannonballus</name>
    <dbReference type="NCBI Taxonomy" id="155416"/>
    <lineage>
        <taxon>Eukaryota</taxon>
        <taxon>Fungi</taxon>
        <taxon>Dikarya</taxon>
        <taxon>Ascomycota</taxon>
        <taxon>Pezizomycotina</taxon>
        <taxon>Sordariomycetes</taxon>
        <taxon>Xylariomycetidae</taxon>
        <taxon>Xylariales</taxon>
        <taxon>Xylariales incertae sedis</taxon>
        <taxon>Monosporascus</taxon>
    </lineage>
</organism>
<gene>
    <name evidence="2" type="ORF">DL762_002831</name>
</gene>
<feature type="compositionally biased region" description="Low complexity" evidence="1">
    <location>
        <begin position="294"/>
        <end position="312"/>
    </location>
</feature>
<feature type="region of interest" description="Disordered" evidence="1">
    <location>
        <begin position="539"/>
        <end position="564"/>
    </location>
</feature>
<evidence type="ECO:0000313" key="2">
    <source>
        <dbReference type="EMBL" id="RYO90106.1"/>
    </source>
</evidence>
<evidence type="ECO:0000256" key="1">
    <source>
        <dbReference type="SAM" id="MobiDB-lite"/>
    </source>
</evidence>
<accession>A0ABY0HC90</accession>
<evidence type="ECO:0000313" key="3">
    <source>
        <dbReference type="Proteomes" id="UP000294003"/>
    </source>
</evidence>
<feature type="region of interest" description="Disordered" evidence="1">
    <location>
        <begin position="199"/>
        <end position="337"/>
    </location>
</feature>
<feature type="compositionally biased region" description="Basic and acidic residues" evidence="1">
    <location>
        <begin position="321"/>
        <end position="337"/>
    </location>
</feature>
<feature type="region of interest" description="Disordered" evidence="1">
    <location>
        <begin position="102"/>
        <end position="124"/>
    </location>
</feature>
<name>A0ABY0HC90_9PEZI</name>
<feature type="compositionally biased region" description="Basic and acidic residues" evidence="1">
    <location>
        <begin position="207"/>
        <end position="218"/>
    </location>
</feature>
<dbReference type="Proteomes" id="UP000294003">
    <property type="component" value="Unassembled WGS sequence"/>
</dbReference>
<sequence length="611" mass="63973">MEAAGGSGGADGGDMDPGLDLHPVSGAALYELEVSRRQRLGRGNGRTALATGCAEVDDHVLLTGGFERGVVVGVSAAEVDFGVLLGLQTIAHALVFNTDTSTGTNVGTGAGGNNGIDSSTTAQRPPRAAIVTTLAATALLPLLRDVVRAQVQAKLGCSSAHHPAVGPQVRACLERISVSQVFDLDGLWEVLAELETPLPVDPLQGKGEGDGDGDRGGDRIGGAGTAGEEKAVASASDAPPKSHHDSEQPLQESPEASPRPPVRDRRNEREEIQDSEDEEEEGLSPTPSSPPPKTTTAKSAGVKVSAASSDPPAESPPPQPKQEKRAAKSKEEGDPHAHFPDIILATHFSSLLTTLFMQRDKAGAHAALQLLSAHLRYLARFAGPLIMLLNSTSSLSVSSSTTTTTTSHNTNTNNPSSTAITAAAATNPDRRPIDPTLRSIFGRGTATAAAAYTGRTGYAPSTRADKPAYGATFAQLLDLHLLCTRVPRTRADVEALFLPLPPGLTGSAAGAVVRYAWVVEVLLDEVGVWVWRDDIDGDRGNGGGGGEKGKGVGENTEMANRDRDGDRNWEWRRRSREQRWGAVDIRGGVRIVNAFPGGVEGVRNVGRLRGV</sequence>